<dbReference type="PANTHER" id="PTHR43643">
    <property type="entry name" value="HISTIDINOL-PHOSPHATE AMINOTRANSFERASE 2"/>
    <property type="match status" value="1"/>
</dbReference>
<dbReference type="EC" id="2.6.1.57" evidence="6"/>
<evidence type="ECO:0000259" key="7">
    <source>
        <dbReference type="Pfam" id="PF00155"/>
    </source>
</evidence>
<dbReference type="Pfam" id="PF00155">
    <property type="entry name" value="Aminotran_1_2"/>
    <property type="match status" value="1"/>
</dbReference>
<comment type="caution">
    <text evidence="8">The sequence shown here is derived from an EMBL/GenBank/DDBJ whole genome shotgun (WGS) entry which is preliminary data.</text>
</comment>
<feature type="domain" description="Aminotransferase class I/classII large" evidence="7">
    <location>
        <begin position="24"/>
        <end position="345"/>
    </location>
</feature>
<keyword evidence="3 6" id="KW-0032">Aminotransferase</keyword>
<dbReference type="Gene3D" id="3.90.1150.10">
    <property type="entry name" value="Aspartate Aminotransferase, domain 1"/>
    <property type="match status" value="1"/>
</dbReference>
<evidence type="ECO:0000313" key="8">
    <source>
        <dbReference type="EMBL" id="KAB1655097.1"/>
    </source>
</evidence>
<accession>A0A7J5BRM7</accession>
<dbReference type="NCBIfam" id="NF002878">
    <property type="entry name" value="PRK03321.1"/>
    <property type="match status" value="1"/>
</dbReference>
<evidence type="ECO:0000256" key="2">
    <source>
        <dbReference type="ARBA" id="ARBA00011738"/>
    </source>
</evidence>
<dbReference type="GO" id="GO:0000105">
    <property type="term" value="P:L-histidine biosynthetic process"/>
    <property type="evidence" value="ECO:0007669"/>
    <property type="project" value="InterPro"/>
</dbReference>
<evidence type="ECO:0000256" key="1">
    <source>
        <dbReference type="ARBA" id="ARBA00001933"/>
    </source>
</evidence>
<comment type="function">
    <text evidence="6">Aminotransferase that catalyzes the conversion of aromatic amino acids and 2-oxoglutarate into corresponding aromatic oxo acids and L-glutamate.</text>
</comment>
<dbReference type="HAMAP" id="MF_01023">
    <property type="entry name" value="HisC_aminotrans_2"/>
    <property type="match status" value="1"/>
</dbReference>
<dbReference type="AlphaFoldDB" id="A0A7J5BRM7"/>
<dbReference type="CDD" id="cd00609">
    <property type="entry name" value="AAT_like"/>
    <property type="match status" value="1"/>
</dbReference>
<dbReference type="InterPro" id="IPR015422">
    <property type="entry name" value="PyrdxlP-dep_Trfase_small"/>
</dbReference>
<comment type="cofactor">
    <cofactor evidence="1 6">
        <name>pyridoxal 5'-phosphate</name>
        <dbReference type="ChEBI" id="CHEBI:597326"/>
    </cofactor>
</comment>
<comment type="similarity">
    <text evidence="6">Belongs to the class-II pyridoxal-phosphate-dependent aminotransferase family.</text>
</comment>
<keyword evidence="9" id="KW-1185">Reference proteome</keyword>
<proteinExistence type="inferred from homology"/>
<name>A0A7J5BRM7_9MICO</name>
<evidence type="ECO:0000256" key="4">
    <source>
        <dbReference type="ARBA" id="ARBA00022679"/>
    </source>
</evidence>
<gene>
    <name evidence="8" type="primary">hisC</name>
    <name evidence="6" type="synonym">pat</name>
    <name evidence="8" type="ORF">F8O01_12630</name>
</gene>
<reference evidence="8 9" key="1">
    <citation type="submission" date="2019-09" db="EMBL/GenBank/DDBJ databases">
        <title>Phylogeny of genus Pseudoclavibacter and closely related genus.</title>
        <authorList>
            <person name="Li Y."/>
        </authorList>
    </citation>
    <scope>NUCLEOTIDE SEQUENCE [LARGE SCALE GENOMIC DNA]</scope>
    <source>
        <strain evidence="8 9">DSM 23821</strain>
    </source>
</reference>
<organism evidence="8 9">
    <name type="scientific">Pseudoclavibacter chungangensis</name>
    <dbReference type="NCBI Taxonomy" id="587635"/>
    <lineage>
        <taxon>Bacteria</taxon>
        <taxon>Bacillati</taxon>
        <taxon>Actinomycetota</taxon>
        <taxon>Actinomycetes</taxon>
        <taxon>Micrococcales</taxon>
        <taxon>Microbacteriaceae</taxon>
        <taxon>Pseudoclavibacter</taxon>
    </lineage>
</organism>
<dbReference type="PROSITE" id="PS00599">
    <property type="entry name" value="AA_TRANSFER_CLASS_2"/>
    <property type="match status" value="1"/>
</dbReference>
<keyword evidence="4 6" id="KW-0808">Transferase</keyword>
<dbReference type="RefSeq" id="WP_158041304.1">
    <property type="nucleotide sequence ID" value="NZ_JACCFV010000001.1"/>
</dbReference>
<dbReference type="SUPFAM" id="SSF53383">
    <property type="entry name" value="PLP-dependent transferases"/>
    <property type="match status" value="1"/>
</dbReference>
<protein>
    <recommendedName>
        <fullName evidence="6">Aromatic amino acid aminotransferase</fullName>
        <shortName evidence="6">ArAT</shortName>
        <ecNumber evidence="6">2.6.1.57</ecNumber>
    </recommendedName>
</protein>
<dbReference type="InterPro" id="IPR001917">
    <property type="entry name" value="Aminotrans_II_pyridoxalP_BS"/>
</dbReference>
<dbReference type="PANTHER" id="PTHR43643:SF3">
    <property type="entry name" value="HISTIDINOL-PHOSPHATE AMINOTRANSFERASE"/>
    <property type="match status" value="1"/>
</dbReference>
<dbReference type="GO" id="GO:0030170">
    <property type="term" value="F:pyridoxal phosphate binding"/>
    <property type="evidence" value="ECO:0007669"/>
    <property type="project" value="UniProtKB-UniRule"/>
</dbReference>
<dbReference type="InterPro" id="IPR050106">
    <property type="entry name" value="HistidinolP_aminotransfase"/>
</dbReference>
<comment type="catalytic activity">
    <reaction evidence="6">
        <text>an aromatic L-alpha-amino acid + 2-oxoglutarate = an aromatic oxo-acid + L-glutamate</text>
        <dbReference type="Rhea" id="RHEA:17533"/>
        <dbReference type="ChEBI" id="CHEBI:16810"/>
        <dbReference type="ChEBI" id="CHEBI:29985"/>
        <dbReference type="ChEBI" id="CHEBI:73309"/>
        <dbReference type="ChEBI" id="CHEBI:84824"/>
        <dbReference type="EC" id="2.6.1.57"/>
    </reaction>
</comment>
<dbReference type="Proteomes" id="UP000467240">
    <property type="component" value="Unassembled WGS sequence"/>
</dbReference>
<comment type="subunit">
    <text evidence="2 6">Homodimer.</text>
</comment>
<dbReference type="InterPro" id="IPR005861">
    <property type="entry name" value="HisP_aminotrans"/>
</dbReference>
<evidence type="ECO:0000313" key="9">
    <source>
        <dbReference type="Proteomes" id="UP000467240"/>
    </source>
</evidence>
<evidence type="ECO:0000256" key="3">
    <source>
        <dbReference type="ARBA" id="ARBA00022576"/>
    </source>
</evidence>
<sequence>MVQQRDALGAIPAYRQGAIPDRPDLVKLTSNENPYEPLPSVREAVAAELHTLHLYPSMSATELVEALARRHGVTPDEIALGAGSVEVAAQLVSAAAGDGDEVLFAWRSFEAYPILTRIAGATPVMVPLTHDERHDLDAMADAITERTRLVLLCNPNNPTGTTLGADEVRAFLDRVPEDVLVVLDEAYVEFNRRPDSAIGIELFRERANVAVLHTFSKAYGLAGLRIGYAIARADVADNLRRVALPFGVTGLAQRAALASLAAERELLDRVDAVVAERARVLDALVRQGWAPSETEANFVWLRTGARTEEVSDALAAAGILVRAFPGEGIRITIGSPLANDRLIEAASTLAPVATP</sequence>
<evidence type="ECO:0000256" key="6">
    <source>
        <dbReference type="HAMAP-Rule" id="MF_01513"/>
    </source>
</evidence>
<dbReference type="GO" id="GO:0008793">
    <property type="term" value="F:aromatic-amino-acid transaminase activity"/>
    <property type="evidence" value="ECO:0007669"/>
    <property type="project" value="UniProtKB-UniRule"/>
</dbReference>
<dbReference type="GO" id="GO:0004400">
    <property type="term" value="F:histidinol-phosphate transaminase activity"/>
    <property type="evidence" value="ECO:0007669"/>
    <property type="project" value="InterPro"/>
</dbReference>
<evidence type="ECO:0000256" key="5">
    <source>
        <dbReference type="ARBA" id="ARBA00022898"/>
    </source>
</evidence>
<dbReference type="HAMAP" id="MF_01513">
    <property type="entry name" value="Phe_aminotrans_2"/>
    <property type="match status" value="1"/>
</dbReference>
<dbReference type="InterPro" id="IPR015421">
    <property type="entry name" value="PyrdxlP-dep_Trfase_major"/>
</dbReference>
<dbReference type="Gene3D" id="3.40.640.10">
    <property type="entry name" value="Type I PLP-dependent aspartate aminotransferase-like (Major domain)"/>
    <property type="match status" value="1"/>
</dbReference>
<dbReference type="EMBL" id="WBJZ01000016">
    <property type="protein sequence ID" value="KAB1655097.1"/>
    <property type="molecule type" value="Genomic_DNA"/>
</dbReference>
<dbReference type="OrthoDB" id="9809616at2"/>
<dbReference type="InterPro" id="IPR015424">
    <property type="entry name" value="PyrdxlP-dep_Trfase"/>
</dbReference>
<dbReference type="InterPro" id="IPR024892">
    <property type="entry name" value="ArAT"/>
</dbReference>
<dbReference type="InterPro" id="IPR004839">
    <property type="entry name" value="Aminotransferase_I/II_large"/>
</dbReference>
<feature type="modified residue" description="N6-(pyridoxal phosphate)lysine" evidence="6">
    <location>
        <position position="217"/>
    </location>
</feature>
<dbReference type="NCBIfam" id="TIGR01141">
    <property type="entry name" value="hisC"/>
    <property type="match status" value="1"/>
</dbReference>
<keyword evidence="5 6" id="KW-0663">Pyridoxal phosphate</keyword>